<keyword evidence="2" id="KW-1185">Reference proteome</keyword>
<evidence type="ECO:0000313" key="2">
    <source>
        <dbReference type="Proteomes" id="UP000030655"/>
    </source>
</evidence>
<organism evidence="1 2">
    <name type="scientific">Anncaliia algerae PRA339</name>
    <dbReference type="NCBI Taxonomy" id="1288291"/>
    <lineage>
        <taxon>Eukaryota</taxon>
        <taxon>Fungi</taxon>
        <taxon>Fungi incertae sedis</taxon>
        <taxon>Microsporidia</taxon>
        <taxon>Tubulinosematoidea</taxon>
        <taxon>Tubulinosematidae</taxon>
        <taxon>Anncaliia</taxon>
    </lineage>
</organism>
<gene>
    <name evidence="1" type="ORF">H312_00579</name>
</gene>
<dbReference type="Proteomes" id="UP000030655">
    <property type="component" value="Unassembled WGS sequence"/>
</dbReference>
<dbReference type="HOGENOM" id="CLU_549302_0_0_1"/>
<sequence length="497" mass="59720">LENEFLASTAEITFPTSYLTDNIAQEREDMDFMYECMDSESSTISVDSFSVISSDDITKQDFCNVEKKKNLGEMIQDDKNIRIKTQNRNFMPNLYQQNHNTHISRRNHDYLDFLYEIEGPKNNIGECPHKNRKDHLVTCNASCTANISGRLGWIDQLLNGIQLFPYKPMRSEYKYCKEKIYAYTMNCIEKEYMFLFYSILNCINTYNIISSQGYFNEGINCISAYSELEKNLSIKFTCSGLEKDFDLFEKEHLGKLYDNYIEFKQWFYKSYKIEKLAFTRTNYKLYDMYTNKTKNISCKSKNKIIYLINIALSSENFNILLNIFPEFHLIYKNSQKIYCKTMTLRIINYFKLIIARFEVFRTKYFHEYLTQDTLYNLLKNQEFNETIAIIGCIIERILTCFHLSAKINHFLRMKYFVLFIRAKYYDIFYEYEFLKRIFFEEFIKVKDFPHNFSCKNILKYCMFSRDFKCSNSFLIFSKIVNEQQHLHEYPEEYYIVG</sequence>
<protein>
    <submittedName>
        <fullName evidence="1">Uncharacterized protein</fullName>
    </submittedName>
</protein>
<feature type="non-terminal residue" evidence="1">
    <location>
        <position position="1"/>
    </location>
</feature>
<reference evidence="2" key="1">
    <citation type="submission" date="2013-02" db="EMBL/GenBank/DDBJ databases">
        <authorList>
            <consortium name="The Broad Institute Genome Sequencing Platform"/>
            <person name="Cuomo C."/>
            <person name="Becnel J."/>
            <person name="Sanscrainte N."/>
            <person name="Walker B."/>
            <person name="Young S.K."/>
            <person name="Zeng Q."/>
            <person name="Gargeya S."/>
            <person name="Fitzgerald M."/>
            <person name="Haas B."/>
            <person name="Abouelleil A."/>
            <person name="Alvarado L."/>
            <person name="Arachchi H.M."/>
            <person name="Berlin A.M."/>
            <person name="Chapman S.B."/>
            <person name="Dewar J."/>
            <person name="Goldberg J."/>
            <person name="Griggs A."/>
            <person name="Gujja S."/>
            <person name="Hansen M."/>
            <person name="Howarth C."/>
            <person name="Imamovic A."/>
            <person name="Larimer J."/>
            <person name="McCowan C."/>
            <person name="Murphy C."/>
            <person name="Neiman D."/>
            <person name="Pearson M."/>
            <person name="Priest M."/>
            <person name="Roberts A."/>
            <person name="Saif S."/>
            <person name="Shea T."/>
            <person name="Sisk P."/>
            <person name="Sykes S."/>
            <person name="Wortman J."/>
            <person name="Nusbaum C."/>
            <person name="Birren B."/>
        </authorList>
    </citation>
    <scope>NUCLEOTIDE SEQUENCE [LARGE SCALE GENOMIC DNA]</scope>
    <source>
        <strain evidence="2">PRA339</strain>
    </source>
</reference>
<evidence type="ECO:0000313" key="1">
    <source>
        <dbReference type="EMBL" id="KCZ81936.1"/>
    </source>
</evidence>
<dbReference type="AlphaFoldDB" id="A0A059F4P0"/>
<proteinExistence type="predicted"/>
<dbReference type="EMBL" id="KK365134">
    <property type="protein sequence ID" value="KCZ81936.1"/>
    <property type="molecule type" value="Genomic_DNA"/>
</dbReference>
<dbReference type="VEuPathDB" id="MicrosporidiaDB:H312_00579"/>
<reference evidence="1 2" key="2">
    <citation type="submission" date="2014-03" db="EMBL/GenBank/DDBJ databases">
        <title>The Genome Sequence of Anncaliia algerae insect isolate PRA339.</title>
        <authorList>
            <consortium name="The Broad Institute Genome Sequencing Platform"/>
            <consortium name="The Broad Institute Genome Sequencing Center for Infectious Disease"/>
            <person name="Cuomo C."/>
            <person name="Becnel J."/>
            <person name="Sanscrainte N."/>
            <person name="Walker B."/>
            <person name="Young S.K."/>
            <person name="Zeng Q."/>
            <person name="Gargeya S."/>
            <person name="Fitzgerald M."/>
            <person name="Haas B."/>
            <person name="Abouelleil A."/>
            <person name="Alvarado L."/>
            <person name="Arachchi H.M."/>
            <person name="Berlin A.M."/>
            <person name="Chapman S.B."/>
            <person name="Dewar J."/>
            <person name="Goldberg J."/>
            <person name="Griggs A."/>
            <person name="Gujja S."/>
            <person name="Hansen M."/>
            <person name="Howarth C."/>
            <person name="Imamovic A."/>
            <person name="Larimer J."/>
            <person name="McCowan C."/>
            <person name="Murphy C."/>
            <person name="Neiman D."/>
            <person name="Pearson M."/>
            <person name="Priest M."/>
            <person name="Roberts A."/>
            <person name="Saif S."/>
            <person name="Shea T."/>
            <person name="Sisk P."/>
            <person name="Sykes S."/>
            <person name="Wortman J."/>
            <person name="Nusbaum C."/>
            <person name="Birren B."/>
        </authorList>
    </citation>
    <scope>NUCLEOTIDE SEQUENCE [LARGE SCALE GENOMIC DNA]</scope>
    <source>
        <strain evidence="1 2">PRA339</strain>
    </source>
</reference>
<dbReference type="OrthoDB" id="10295316at2759"/>
<accession>A0A059F4P0</accession>
<name>A0A059F4P0_9MICR</name>